<evidence type="ECO:0000256" key="1">
    <source>
        <dbReference type="SAM" id="MobiDB-lite"/>
    </source>
</evidence>
<dbReference type="RefSeq" id="XP_004990900.1">
    <property type="nucleotide sequence ID" value="XM_004990843.1"/>
</dbReference>
<evidence type="ECO:0000313" key="2">
    <source>
        <dbReference type="EMBL" id="EGD77060.1"/>
    </source>
</evidence>
<feature type="compositionally biased region" description="Low complexity" evidence="1">
    <location>
        <begin position="295"/>
        <end position="313"/>
    </location>
</feature>
<dbReference type="Proteomes" id="UP000007799">
    <property type="component" value="Unassembled WGS sequence"/>
</dbReference>
<evidence type="ECO:0000313" key="3">
    <source>
        <dbReference type="Proteomes" id="UP000007799"/>
    </source>
</evidence>
<dbReference type="KEGG" id="sre:PTSG_07400"/>
<accession>F2UIL1</accession>
<organism evidence="3">
    <name type="scientific">Salpingoeca rosetta (strain ATCC 50818 / BSB-021)</name>
    <dbReference type="NCBI Taxonomy" id="946362"/>
    <lineage>
        <taxon>Eukaryota</taxon>
        <taxon>Choanoflagellata</taxon>
        <taxon>Craspedida</taxon>
        <taxon>Salpingoecidae</taxon>
        <taxon>Salpingoeca</taxon>
    </lineage>
</organism>
<proteinExistence type="predicted"/>
<feature type="region of interest" description="Disordered" evidence="1">
    <location>
        <begin position="295"/>
        <end position="319"/>
    </location>
</feature>
<gene>
    <name evidence="2" type="ORF">PTSG_07400</name>
</gene>
<dbReference type="GeneID" id="16071463"/>
<dbReference type="InParanoid" id="F2UIL1"/>
<name>F2UIL1_SALR5</name>
<reference evidence="2" key="1">
    <citation type="submission" date="2009-08" db="EMBL/GenBank/DDBJ databases">
        <title>Annotation of Salpingoeca rosetta.</title>
        <authorList>
            <consortium name="The Broad Institute Genome Sequencing Platform"/>
            <person name="Russ C."/>
            <person name="Cuomo C."/>
            <person name="Burger G."/>
            <person name="Gray M.W."/>
            <person name="Holland P.W.H."/>
            <person name="King N."/>
            <person name="Lang F.B.F."/>
            <person name="Roger A.J."/>
            <person name="Ruiz-Trillo I."/>
            <person name="Young S.K."/>
            <person name="Zeng Q."/>
            <person name="Gargeya S."/>
            <person name="Alvarado L."/>
            <person name="Berlin A."/>
            <person name="Chapman S.B."/>
            <person name="Chen Z."/>
            <person name="Freedman E."/>
            <person name="Gellesch M."/>
            <person name="Goldberg J."/>
            <person name="Griggs A."/>
            <person name="Gujja S."/>
            <person name="Heilman E."/>
            <person name="Heiman D."/>
            <person name="Howarth C."/>
            <person name="Mehta T."/>
            <person name="Neiman D."/>
            <person name="Pearson M."/>
            <person name="Roberts A."/>
            <person name="Saif S."/>
            <person name="Shea T."/>
            <person name="Shenoy N."/>
            <person name="Sisk P."/>
            <person name="Stolte C."/>
            <person name="Sykes S."/>
            <person name="White J."/>
            <person name="Yandava C."/>
            <person name="Haas B."/>
            <person name="Nusbaum C."/>
            <person name="Birren B."/>
        </authorList>
    </citation>
    <scope>NUCLEOTIDE SEQUENCE [LARGE SCALE GENOMIC DNA]</scope>
    <source>
        <strain evidence="2">ATCC 50818</strain>
    </source>
</reference>
<dbReference type="AlphaFoldDB" id="F2UIL1"/>
<dbReference type="EMBL" id="GL832976">
    <property type="protein sequence ID" value="EGD77060.1"/>
    <property type="molecule type" value="Genomic_DNA"/>
</dbReference>
<keyword evidence="3" id="KW-1185">Reference proteome</keyword>
<sequence length="808" mass="89460">MASLGVHEWACVAQQLLDEARRCTSSMDKRNVVRALFNLMLTSRTLYHDLAWALPKWCLDDTRVYKDVSATHWLDTFQAALARALPHAGLRAEGIAQRDEAATTVTTTQCQTCQTNDGDTTSCTCSRTQGDALKRCTSSSVCGRSDRLQAWLQQRFLVHAWLGMTWEATCPFLCGARQRNQFTPRFTRVFASVARIHFRNARELRLWVAGGAAVPSPAGEHATHAAALQSSERTRPWQHTTPGTSLLLLPAWYSLTTDDLVEELGLSQQNPVGAASAHSTLPADTTRNVHVDTATTASSAAPPAATATSDVTPSPDPRTSLVAKRALEVLQRYRAALGENTTATCARLTMRAPDDVPRLSFHDKNLNTLQLTTVGVVEDIHFGGAPINVLEWTVAEAQAWLPSSFRHVQEVTISCFGECMLNDVAALENVPHVYLQHLPRLQDVSPLRGAKKVVLESVGVTDVVALRDVEDITIVNCEHVQMRDVTLNAKRVQLTLLPVQGPIRLPHATDVTVFACNNLQRVAFAEDMHHLSLNRCRRLSFTPSFKHAKHVELGIVFPASMRRDLYERVDHLVLFHEAGILHPAHVDEYNLTVDIRHVSCASVSEPPPACVRQLALNVVGTQPFDVQHLGCVPDLCIRGHHDGTDLQHADALRGQRALHLTRCRLPSGHVLTDHNMLTLQRCEGEAVCVDNIRHSLHVQCSGLRLDRVSNVPSIWLSSMSAVHVNVMQNVHTCHLWLCRVQDFAPFATVQRVLLEECRFDEDDATGTMPDTMACLRINRCTTTTTRASWPDLTLINTPKNHILAALRG</sequence>
<dbReference type="eggNOG" id="ENOG502S13E">
    <property type="taxonomic scope" value="Eukaryota"/>
</dbReference>
<feature type="region of interest" description="Disordered" evidence="1">
    <location>
        <begin position="218"/>
        <end position="239"/>
    </location>
</feature>
<protein>
    <submittedName>
        <fullName evidence="2">Uncharacterized protein</fullName>
    </submittedName>
</protein>